<keyword evidence="1" id="KW-1003">Cell membrane</keyword>
<accession>E4U2V4</accession>
<evidence type="ECO:0000256" key="5">
    <source>
        <dbReference type="ARBA" id="ARBA00022737"/>
    </source>
</evidence>
<keyword evidence="7" id="KW-0408">Iron</keyword>
<dbReference type="SUPFAM" id="SSF46548">
    <property type="entry name" value="alpha-helical ferredoxin"/>
    <property type="match status" value="1"/>
</dbReference>
<keyword evidence="6" id="KW-1278">Translocase</keyword>
<evidence type="ECO:0000256" key="7">
    <source>
        <dbReference type="ARBA" id="ARBA00023004"/>
    </source>
</evidence>
<dbReference type="Gene3D" id="3.30.70.3270">
    <property type="match status" value="1"/>
</dbReference>
<dbReference type="PANTHER" id="PTHR10849:SF24">
    <property type="entry name" value="NADH-QUINONE OXIDOREDUCTASE SUBUNIT I 2"/>
    <property type="match status" value="1"/>
</dbReference>
<proteinExistence type="predicted"/>
<evidence type="ECO:0000256" key="8">
    <source>
        <dbReference type="ARBA" id="ARBA00023014"/>
    </source>
</evidence>
<dbReference type="GO" id="GO:0046872">
    <property type="term" value="F:metal ion binding"/>
    <property type="evidence" value="ECO:0007669"/>
    <property type="project" value="UniProtKB-KW"/>
</dbReference>
<evidence type="ECO:0000259" key="12">
    <source>
        <dbReference type="PROSITE" id="PS51379"/>
    </source>
</evidence>
<dbReference type="GO" id="GO:0048038">
    <property type="term" value="F:quinone binding"/>
    <property type="evidence" value="ECO:0007669"/>
    <property type="project" value="UniProtKB-KW"/>
</dbReference>
<dbReference type="RefSeq" id="WP_013460915.1">
    <property type="nucleotide sequence ID" value="NC_014762.1"/>
</dbReference>
<keyword evidence="4" id="KW-0479">Metal-binding</keyword>
<keyword evidence="11" id="KW-0472">Membrane</keyword>
<dbReference type="GO" id="GO:0051539">
    <property type="term" value="F:4 iron, 4 sulfur cluster binding"/>
    <property type="evidence" value="ECO:0007669"/>
    <property type="project" value="UniProtKB-KW"/>
</dbReference>
<evidence type="ECO:0000256" key="10">
    <source>
        <dbReference type="ARBA" id="ARBA00023075"/>
    </source>
</evidence>
<keyword evidence="5" id="KW-0677">Repeat</keyword>
<dbReference type="STRING" id="709032.Sulku_2058"/>
<evidence type="ECO:0000256" key="6">
    <source>
        <dbReference type="ARBA" id="ARBA00022967"/>
    </source>
</evidence>
<dbReference type="Proteomes" id="UP000008721">
    <property type="component" value="Chromosome"/>
</dbReference>
<keyword evidence="9" id="KW-0520">NAD</keyword>
<dbReference type="KEGG" id="sku:Sulku_2058"/>
<evidence type="ECO:0000256" key="4">
    <source>
        <dbReference type="ARBA" id="ARBA00022723"/>
    </source>
</evidence>
<keyword evidence="10" id="KW-0830">Ubiquinone</keyword>
<dbReference type="PROSITE" id="PS51379">
    <property type="entry name" value="4FE4S_FER_2"/>
    <property type="match status" value="2"/>
</dbReference>
<gene>
    <name evidence="13" type="ordered locus">Sulku_2058</name>
</gene>
<keyword evidence="2" id="KW-0004">4Fe-4S</keyword>
<evidence type="ECO:0000256" key="3">
    <source>
        <dbReference type="ARBA" id="ARBA00022719"/>
    </source>
</evidence>
<reference evidence="13 14" key="1">
    <citation type="journal article" date="2012" name="Stand. Genomic Sci.">
        <title>Complete genome sequence of the sulfur compounds oxidizing chemolithoautotroph Sulfuricurvum kujiense type strain (YK-1(T)).</title>
        <authorList>
            <person name="Han C."/>
            <person name="Kotsyurbenko O."/>
            <person name="Chertkov O."/>
            <person name="Held B."/>
            <person name="Lapidus A."/>
            <person name="Nolan M."/>
            <person name="Lucas S."/>
            <person name="Hammon N."/>
            <person name="Deshpande S."/>
            <person name="Cheng J.F."/>
            <person name="Tapia R."/>
            <person name="Goodwin L.A."/>
            <person name="Pitluck S."/>
            <person name="Liolios K."/>
            <person name="Pagani I."/>
            <person name="Ivanova N."/>
            <person name="Mavromatis K."/>
            <person name="Mikhailova N."/>
            <person name="Pati A."/>
            <person name="Chen A."/>
            <person name="Palaniappan K."/>
            <person name="Land M."/>
            <person name="Hauser L."/>
            <person name="Chang Y.J."/>
            <person name="Jeffries C.D."/>
            <person name="Brambilla E.M."/>
            <person name="Rohde M."/>
            <person name="Spring S."/>
            <person name="Sikorski J."/>
            <person name="Goker M."/>
            <person name="Woyke T."/>
            <person name="Bristow J."/>
            <person name="Eisen J.A."/>
            <person name="Markowitz V."/>
            <person name="Hugenholtz P."/>
            <person name="Kyrpides N.C."/>
            <person name="Klenk H.P."/>
            <person name="Detter J.C."/>
        </authorList>
    </citation>
    <scope>NUCLEOTIDE SEQUENCE [LARGE SCALE GENOMIC DNA]</scope>
    <source>
        <strain evidence="14">ATCC BAA-921 / DSM 16994 / JCM 11577 / YK-1</strain>
    </source>
</reference>
<dbReference type="InterPro" id="IPR010226">
    <property type="entry name" value="NADH_quinone_OxRdtase_chainI"/>
</dbReference>
<evidence type="ECO:0000313" key="14">
    <source>
        <dbReference type="Proteomes" id="UP000008721"/>
    </source>
</evidence>
<dbReference type="PANTHER" id="PTHR10849">
    <property type="entry name" value="NADH DEHYDROGENASE UBIQUINONE IRON-SULFUR PROTEIN 8, MITOCHONDRIAL"/>
    <property type="match status" value="1"/>
</dbReference>
<dbReference type="PROSITE" id="PS00198">
    <property type="entry name" value="4FE4S_FER_1"/>
    <property type="match status" value="1"/>
</dbReference>
<feature type="domain" description="4Fe-4S ferredoxin-type" evidence="12">
    <location>
        <begin position="34"/>
        <end position="63"/>
    </location>
</feature>
<protein>
    <submittedName>
        <fullName evidence="13">NADH-ubiquinone oxidoreductase 23 kDa subunit</fullName>
    </submittedName>
</protein>
<evidence type="ECO:0000256" key="9">
    <source>
        <dbReference type="ARBA" id="ARBA00023027"/>
    </source>
</evidence>
<evidence type="ECO:0000256" key="1">
    <source>
        <dbReference type="ARBA" id="ARBA00022475"/>
    </source>
</evidence>
<organism evidence="13 14">
    <name type="scientific">Sulfuricurvum kujiense (strain ATCC BAA-921 / DSM 16994 / JCM 11577 / YK-1)</name>
    <dbReference type="NCBI Taxonomy" id="709032"/>
    <lineage>
        <taxon>Bacteria</taxon>
        <taxon>Pseudomonadati</taxon>
        <taxon>Campylobacterota</taxon>
        <taxon>Epsilonproteobacteria</taxon>
        <taxon>Campylobacterales</taxon>
        <taxon>Sulfurimonadaceae</taxon>
        <taxon>Sulfuricurvum</taxon>
    </lineage>
</organism>
<keyword evidence="14" id="KW-1185">Reference proteome</keyword>
<name>E4U2V4_SULKY</name>
<dbReference type="GO" id="GO:0016651">
    <property type="term" value="F:oxidoreductase activity, acting on NAD(P)H"/>
    <property type="evidence" value="ECO:0007669"/>
    <property type="project" value="InterPro"/>
</dbReference>
<dbReference type="InterPro" id="IPR017896">
    <property type="entry name" value="4Fe4S_Fe-S-bd"/>
</dbReference>
<keyword evidence="3" id="KW-0874">Quinone</keyword>
<dbReference type="EMBL" id="CP002355">
    <property type="protein sequence ID" value="ADR34718.1"/>
    <property type="molecule type" value="Genomic_DNA"/>
</dbReference>
<dbReference type="AlphaFoldDB" id="E4U2V4"/>
<feature type="domain" description="4Fe-4S ferredoxin-type" evidence="12">
    <location>
        <begin position="68"/>
        <end position="99"/>
    </location>
</feature>
<evidence type="ECO:0000256" key="2">
    <source>
        <dbReference type="ARBA" id="ARBA00022485"/>
    </source>
</evidence>
<evidence type="ECO:0000256" key="11">
    <source>
        <dbReference type="ARBA" id="ARBA00023136"/>
    </source>
</evidence>
<dbReference type="Pfam" id="PF12838">
    <property type="entry name" value="Fer4_7"/>
    <property type="match status" value="1"/>
</dbReference>
<dbReference type="InterPro" id="IPR017900">
    <property type="entry name" value="4Fe4S_Fe_S_CS"/>
</dbReference>
<dbReference type="OrthoDB" id="9803192at2"/>
<evidence type="ECO:0000313" key="13">
    <source>
        <dbReference type="EMBL" id="ADR34718.1"/>
    </source>
</evidence>
<dbReference type="HOGENOM" id="CLU_067218_4_6_7"/>
<dbReference type="GO" id="GO:0016020">
    <property type="term" value="C:membrane"/>
    <property type="evidence" value="ECO:0007669"/>
    <property type="project" value="InterPro"/>
</dbReference>
<keyword evidence="8" id="KW-0411">Iron-sulfur</keyword>
<dbReference type="eggNOG" id="COG1143">
    <property type="taxonomic scope" value="Bacteria"/>
</dbReference>
<sequence>MFRSMLEAFKNLFKPVRTHPYPAEDIVLPSGYRGLIEYGIDACIFCDKCEKVCPPGAILFYQHESGEKEYRYNPWLCIYCGECVRACPKPEEALWQSEIKQRPAVVEDGANEGWFAWEEACKKSREEYAAAKKAAKTQNKSEE</sequence>